<evidence type="ECO:0008006" key="3">
    <source>
        <dbReference type="Google" id="ProtNLM"/>
    </source>
</evidence>
<feature type="signal peptide" evidence="1">
    <location>
        <begin position="1"/>
        <end position="20"/>
    </location>
</feature>
<reference evidence="2" key="1">
    <citation type="submission" date="2014-09" db="EMBL/GenBank/DDBJ databases">
        <authorList>
            <person name="Magalhaes I.L.F."/>
            <person name="Oliveira U."/>
            <person name="Santos F.R."/>
            <person name="Vidigal T.H.D.A."/>
            <person name="Brescovit A.D."/>
            <person name="Santos A.J."/>
        </authorList>
    </citation>
    <scope>NUCLEOTIDE SEQUENCE</scope>
    <source>
        <tissue evidence="2">Shoot tissue taken approximately 20 cm above the soil surface</tissue>
    </source>
</reference>
<organism evidence="2">
    <name type="scientific">Arundo donax</name>
    <name type="common">Giant reed</name>
    <name type="synonym">Donax arundinaceus</name>
    <dbReference type="NCBI Taxonomy" id="35708"/>
    <lineage>
        <taxon>Eukaryota</taxon>
        <taxon>Viridiplantae</taxon>
        <taxon>Streptophyta</taxon>
        <taxon>Embryophyta</taxon>
        <taxon>Tracheophyta</taxon>
        <taxon>Spermatophyta</taxon>
        <taxon>Magnoliopsida</taxon>
        <taxon>Liliopsida</taxon>
        <taxon>Poales</taxon>
        <taxon>Poaceae</taxon>
        <taxon>PACMAD clade</taxon>
        <taxon>Arundinoideae</taxon>
        <taxon>Arundineae</taxon>
        <taxon>Arundo</taxon>
    </lineage>
</organism>
<dbReference type="EMBL" id="GBRH01199386">
    <property type="protein sequence ID" value="JAD98509.1"/>
    <property type="molecule type" value="Transcribed_RNA"/>
</dbReference>
<name>A0A0A9ECN1_ARUDO</name>
<dbReference type="AlphaFoldDB" id="A0A0A9ECN1"/>
<accession>A0A0A9ECN1</accession>
<protein>
    <recommendedName>
        <fullName evidence="3">Secreted protein</fullName>
    </recommendedName>
</protein>
<keyword evidence="1" id="KW-0732">Signal</keyword>
<proteinExistence type="predicted"/>
<evidence type="ECO:0000313" key="2">
    <source>
        <dbReference type="EMBL" id="JAD98509.1"/>
    </source>
</evidence>
<feature type="chain" id="PRO_5002061843" description="Secreted protein" evidence="1">
    <location>
        <begin position="21"/>
        <end position="91"/>
    </location>
</feature>
<reference evidence="2" key="2">
    <citation type="journal article" date="2015" name="Data Brief">
        <title>Shoot transcriptome of the giant reed, Arundo donax.</title>
        <authorList>
            <person name="Barrero R.A."/>
            <person name="Guerrero F.D."/>
            <person name="Moolhuijzen P."/>
            <person name="Goolsby J.A."/>
            <person name="Tidwell J."/>
            <person name="Bellgard S.E."/>
            <person name="Bellgard M.I."/>
        </authorList>
    </citation>
    <scope>NUCLEOTIDE SEQUENCE</scope>
    <source>
        <tissue evidence="2">Shoot tissue taken approximately 20 cm above the soil surface</tissue>
    </source>
</reference>
<evidence type="ECO:0000256" key="1">
    <source>
        <dbReference type="SAM" id="SignalP"/>
    </source>
</evidence>
<sequence>MVQFILLHLNLGLCLCPVSLHRGPFFLPPALLLSSSFPFSFFCSKPLKFLSLFFDQEVLKRLFIHVTFYFQEKVIIIVVFIDSVTVKEYKV</sequence>